<reference evidence="1" key="1">
    <citation type="submission" date="2021-02" db="EMBL/GenBank/DDBJ databases">
        <title>Infant gut strain persistence is associated with maternal origin, phylogeny, and functional potential including surface adhesion and iron acquisition.</title>
        <authorList>
            <person name="Lou Y.C."/>
        </authorList>
    </citation>
    <scope>NUCLEOTIDE SEQUENCE</scope>
    <source>
        <strain evidence="1">L3_060_052G1_dasL3_060_052G1_concoct_1</strain>
    </source>
</reference>
<dbReference type="EMBL" id="JAGZZP010000016">
    <property type="protein sequence ID" value="MBS6535649.1"/>
    <property type="molecule type" value="Genomic_DNA"/>
</dbReference>
<evidence type="ECO:0000313" key="2">
    <source>
        <dbReference type="Proteomes" id="UP000748991"/>
    </source>
</evidence>
<sequence length="114" mass="13515">MKTREEMKKMFKEQELQKKVVTDFINLVRDDKLNDFVNNASPKSGSYLVDLDRKYEGYIGLFCNNSTAYYVDTRTDYINIRKEGIYIKEILPDDVSLEIYNCFKNIFENVEKEA</sequence>
<dbReference type="Proteomes" id="UP000748991">
    <property type="component" value="Unassembled WGS sequence"/>
</dbReference>
<evidence type="ECO:0000313" key="1">
    <source>
        <dbReference type="EMBL" id="MBS6535649.1"/>
    </source>
</evidence>
<organism evidence="1 2">
    <name type="scientific">Peptoniphilus harei</name>
    <dbReference type="NCBI Taxonomy" id="54005"/>
    <lineage>
        <taxon>Bacteria</taxon>
        <taxon>Bacillati</taxon>
        <taxon>Bacillota</taxon>
        <taxon>Tissierellia</taxon>
        <taxon>Tissierellales</taxon>
        <taxon>Peptoniphilaceae</taxon>
        <taxon>Peptoniphilus</taxon>
    </lineage>
</organism>
<comment type="caution">
    <text evidence="1">The sequence shown here is derived from an EMBL/GenBank/DDBJ whole genome shotgun (WGS) entry which is preliminary data.</text>
</comment>
<dbReference type="AlphaFoldDB" id="A0A943XU75"/>
<accession>A0A943XU75</accession>
<proteinExistence type="predicted"/>
<protein>
    <submittedName>
        <fullName evidence="1">Uncharacterized protein</fullName>
    </submittedName>
</protein>
<gene>
    <name evidence="1" type="ORF">KH327_07440</name>
</gene>
<dbReference type="RefSeq" id="WP_278638323.1">
    <property type="nucleotide sequence ID" value="NZ_JAGZZP010000016.1"/>
</dbReference>
<name>A0A943XU75_9FIRM</name>